<dbReference type="Gene3D" id="3.30.110.70">
    <property type="entry name" value="Hypothetical protein apc22750. Chain B"/>
    <property type="match status" value="1"/>
</dbReference>
<dbReference type="HAMAP" id="MF_00338">
    <property type="entry name" value="UPF0145"/>
    <property type="match status" value="1"/>
</dbReference>
<dbReference type="InterPro" id="IPR035439">
    <property type="entry name" value="UPF0145_dom_sf"/>
</dbReference>
<evidence type="ECO:0000256" key="1">
    <source>
        <dbReference type="ARBA" id="ARBA00010751"/>
    </source>
</evidence>
<dbReference type="SUPFAM" id="SSF117782">
    <property type="entry name" value="YbjQ-like"/>
    <property type="match status" value="1"/>
</dbReference>
<dbReference type="EMBL" id="BAAAQM010000018">
    <property type="protein sequence ID" value="GAA1972215.1"/>
    <property type="molecule type" value="Genomic_DNA"/>
</dbReference>
<dbReference type="RefSeq" id="WP_344658068.1">
    <property type="nucleotide sequence ID" value="NZ_BAAAQM010000018.1"/>
</dbReference>
<evidence type="ECO:0000313" key="3">
    <source>
        <dbReference type="EMBL" id="GAA1972215.1"/>
    </source>
</evidence>
<evidence type="ECO:0000256" key="2">
    <source>
        <dbReference type="HAMAP-Rule" id="MF_00338"/>
    </source>
</evidence>
<reference evidence="3 4" key="1">
    <citation type="journal article" date="2019" name="Int. J. Syst. Evol. Microbiol.">
        <title>The Global Catalogue of Microorganisms (GCM) 10K type strain sequencing project: providing services to taxonomists for standard genome sequencing and annotation.</title>
        <authorList>
            <consortium name="The Broad Institute Genomics Platform"/>
            <consortium name="The Broad Institute Genome Sequencing Center for Infectious Disease"/>
            <person name="Wu L."/>
            <person name="Ma J."/>
        </authorList>
    </citation>
    <scope>NUCLEOTIDE SEQUENCE [LARGE SCALE GENOMIC DNA]</scope>
    <source>
        <strain evidence="3 4">JCM 16013</strain>
    </source>
</reference>
<comment type="similarity">
    <text evidence="1 2">Belongs to the UPF0145 family.</text>
</comment>
<dbReference type="Pfam" id="PF01906">
    <property type="entry name" value="YbjQ_1"/>
    <property type="match status" value="1"/>
</dbReference>
<sequence>MSSDFSGGQDPSIDVLVSTMNDLPGFRVERVLGEVFGLTVRARNVASSFGSAMKSLKGGELKGQTKMLVDSRLEAMRRLTDEAASRGGNAVLAMRFETSAGELGTEICAYGTACVVSAAT</sequence>
<protein>
    <recommendedName>
        <fullName evidence="2">UPF0145 protein GCM10009838_34670</fullName>
    </recommendedName>
</protein>
<dbReference type="PANTHER" id="PTHR34068">
    <property type="entry name" value="UPF0145 PROTEIN YBJQ"/>
    <property type="match status" value="1"/>
</dbReference>
<dbReference type="InterPro" id="IPR002765">
    <property type="entry name" value="UPF0145_YbjQ-like"/>
</dbReference>
<proteinExistence type="inferred from homology"/>
<keyword evidence="4" id="KW-1185">Reference proteome</keyword>
<dbReference type="Proteomes" id="UP001499854">
    <property type="component" value="Unassembled WGS sequence"/>
</dbReference>
<accession>A0ABN2RNU5</accession>
<name>A0ABN2RNU5_9ACTN</name>
<organism evidence="3 4">
    <name type="scientific">Catenulispora subtropica</name>
    <dbReference type="NCBI Taxonomy" id="450798"/>
    <lineage>
        <taxon>Bacteria</taxon>
        <taxon>Bacillati</taxon>
        <taxon>Actinomycetota</taxon>
        <taxon>Actinomycetes</taxon>
        <taxon>Catenulisporales</taxon>
        <taxon>Catenulisporaceae</taxon>
        <taxon>Catenulispora</taxon>
    </lineage>
</organism>
<evidence type="ECO:0000313" key="4">
    <source>
        <dbReference type="Proteomes" id="UP001499854"/>
    </source>
</evidence>
<comment type="caution">
    <text evidence="3">The sequence shown here is derived from an EMBL/GenBank/DDBJ whole genome shotgun (WGS) entry which is preliminary data.</text>
</comment>
<dbReference type="PANTHER" id="PTHR34068:SF2">
    <property type="entry name" value="UPF0145 PROTEIN SCO3412"/>
    <property type="match status" value="1"/>
</dbReference>
<gene>
    <name evidence="3" type="ORF">GCM10009838_34670</name>
</gene>